<dbReference type="RefSeq" id="WP_204636399.1">
    <property type="nucleotide sequence ID" value="NZ_CP183983.1"/>
</dbReference>
<dbReference type="InterPro" id="IPR011008">
    <property type="entry name" value="Dimeric_a/b-barrel"/>
</dbReference>
<dbReference type="Pfam" id="PF03795">
    <property type="entry name" value="YCII"/>
    <property type="match status" value="1"/>
</dbReference>
<dbReference type="InterPro" id="IPR051807">
    <property type="entry name" value="Sec-metab_biosynth-assoc"/>
</dbReference>
<dbReference type="PANTHER" id="PTHR33606">
    <property type="entry name" value="PROTEIN YCII"/>
    <property type="match status" value="1"/>
</dbReference>
<evidence type="ECO:0000256" key="1">
    <source>
        <dbReference type="ARBA" id="ARBA00007689"/>
    </source>
</evidence>
<dbReference type="InterPro" id="IPR005545">
    <property type="entry name" value="YCII"/>
</dbReference>
<protein>
    <submittedName>
        <fullName evidence="3">YciI family protein</fullName>
    </submittedName>
</protein>
<sequence>MWFAIVGTDVPDSLEKRKAARPAHIERLQKLLDEGRLLIAGPFPAIESNDPGPAGFTGSLILAEFPSQAEAEAWAKVDPYVDAGVYASVSVKPFIKALPRA</sequence>
<keyword evidence="4" id="KW-1185">Reference proteome</keyword>
<accession>A0ABS2JSE4</accession>
<feature type="domain" description="YCII-related" evidence="2">
    <location>
        <begin position="1"/>
        <end position="94"/>
    </location>
</feature>
<proteinExistence type="inferred from homology"/>
<dbReference type="Proteomes" id="UP001430065">
    <property type="component" value="Unassembled WGS sequence"/>
</dbReference>
<dbReference type="Gene3D" id="3.30.70.1060">
    <property type="entry name" value="Dimeric alpha+beta barrel"/>
    <property type="match status" value="1"/>
</dbReference>
<reference evidence="3 4" key="1">
    <citation type="submission" date="2020-10" db="EMBL/GenBank/DDBJ databases">
        <title>Phylogeny of dyella-like bacteria.</title>
        <authorList>
            <person name="Fu J."/>
        </authorList>
    </citation>
    <scope>NUCLEOTIDE SEQUENCE [LARGE SCALE GENOMIC DNA]</scope>
    <source>
        <strain evidence="3 4">THG-B117</strain>
    </source>
</reference>
<organism evidence="3 4">
    <name type="scientific">Dyella kyungheensis</name>
    <dbReference type="NCBI Taxonomy" id="1242174"/>
    <lineage>
        <taxon>Bacteria</taxon>
        <taxon>Pseudomonadati</taxon>
        <taxon>Pseudomonadota</taxon>
        <taxon>Gammaproteobacteria</taxon>
        <taxon>Lysobacterales</taxon>
        <taxon>Rhodanobacteraceae</taxon>
        <taxon>Dyella</taxon>
    </lineage>
</organism>
<name>A0ABS2JSE4_9GAMM</name>
<dbReference type="NCBIfam" id="NF008473">
    <property type="entry name" value="PRK11370.1"/>
    <property type="match status" value="1"/>
</dbReference>
<dbReference type="PANTHER" id="PTHR33606:SF3">
    <property type="entry name" value="PROTEIN YCII"/>
    <property type="match status" value="1"/>
</dbReference>
<evidence type="ECO:0000313" key="3">
    <source>
        <dbReference type="EMBL" id="MBM7121950.1"/>
    </source>
</evidence>
<evidence type="ECO:0000259" key="2">
    <source>
        <dbReference type="Pfam" id="PF03795"/>
    </source>
</evidence>
<comment type="caution">
    <text evidence="3">The sequence shown here is derived from an EMBL/GenBank/DDBJ whole genome shotgun (WGS) entry which is preliminary data.</text>
</comment>
<evidence type="ECO:0000313" key="4">
    <source>
        <dbReference type="Proteomes" id="UP001430065"/>
    </source>
</evidence>
<comment type="similarity">
    <text evidence="1">Belongs to the YciI family.</text>
</comment>
<dbReference type="EMBL" id="JADIKC010000005">
    <property type="protein sequence ID" value="MBM7121950.1"/>
    <property type="molecule type" value="Genomic_DNA"/>
</dbReference>
<dbReference type="SUPFAM" id="SSF54909">
    <property type="entry name" value="Dimeric alpha+beta barrel"/>
    <property type="match status" value="1"/>
</dbReference>
<gene>
    <name evidence="3" type="ORF">ISP20_12370</name>
</gene>